<evidence type="ECO:0000313" key="15">
    <source>
        <dbReference type="EMBL" id="MBB4134621.1"/>
    </source>
</evidence>
<dbReference type="GO" id="GO:0034040">
    <property type="term" value="F:ATPase-coupled lipid transmembrane transporter activity"/>
    <property type="evidence" value="ECO:0007669"/>
    <property type="project" value="TreeGrafter"/>
</dbReference>
<feature type="transmembrane region" description="Helical" evidence="12">
    <location>
        <begin position="56"/>
        <end position="82"/>
    </location>
</feature>
<gene>
    <name evidence="15" type="ORF">BKA16_001173</name>
</gene>
<keyword evidence="8" id="KW-1278">Translocase</keyword>
<dbReference type="Gene3D" id="1.20.1560.10">
    <property type="entry name" value="ABC transporter type 1, transmembrane domain"/>
    <property type="match status" value="1"/>
</dbReference>
<dbReference type="FunFam" id="3.40.50.300:FF:000221">
    <property type="entry name" value="Multidrug ABC transporter ATP-binding protein"/>
    <property type="match status" value="1"/>
</dbReference>
<dbReference type="GO" id="GO:0140359">
    <property type="term" value="F:ABC-type transporter activity"/>
    <property type="evidence" value="ECO:0007669"/>
    <property type="project" value="InterPro"/>
</dbReference>
<dbReference type="InterPro" id="IPR017871">
    <property type="entry name" value="ABC_transporter-like_CS"/>
</dbReference>
<organism evidence="15 16">
    <name type="scientific">Gordonia humi</name>
    <dbReference type="NCBI Taxonomy" id="686429"/>
    <lineage>
        <taxon>Bacteria</taxon>
        <taxon>Bacillati</taxon>
        <taxon>Actinomycetota</taxon>
        <taxon>Actinomycetes</taxon>
        <taxon>Mycobacteriales</taxon>
        <taxon>Gordoniaceae</taxon>
        <taxon>Gordonia</taxon>
    </lineage>
</organism>
<dbReference type="GO" id="GO:0005886">
    <property type="term" value="C:plasma membrane"/>
    <property type="evidence" value="ECO:0007669"/>
    <property type="project" value="UniProtKB-SubCell"/>
</dbReference>
<evidence type="ECO:0000256" key="5">
    <source>
        <dbReference type="ARBA" id="ARBA00022692"/>
    </source>
</evidence>
<proteinExistence type="inferred from homology"/>
<dbReference type="Pfam" id="PF00664">
    <property type="entry name" value="ABC_membrane"/>
    <property type="match status" value="1"/>
</dbReference>
<evidence type="ECO:0000256" key="12">
    <source>
        <dbReference type="SAM" id="Phobius"/>
    </source>
</evidence>
<dbReference type="EMBL" id="JACIFP010000001">
    <property type="protein sequence ID" value="MBB4134621.1"/>
    <property type="molecule type" value="Genomic_DNA"/>
</dbReference>
<sequence>MITLLRRMWAMYPTERRGTALIAVGSLTTAVGEAALAVTVAGLMSSVLSAGRPAGWLVSAVVAAIVYVAVSAWTAHSVVVAARDRLDQTHRMIADKLPDLPMSWFDSQPTAASVALAKRAGDAASVAGHAFATAVSAAVPPVLVGVALLWFDWRAALTVLIGIPLSIGLSRFMTARSARVRTAEAEADRDVDDRVIEFATKQRTIRSSGLPDAGVGRLETAFARQHARSRASLRHALVGVNAGALVLGAALAVMLVLVAHPLDDVATTIAAVVIGANALRIAAAVPGTVLLCGHTVTELDAVAAMLSTPTPPDGIQTAAPTDRARPAIEMSGVRFTYGDETAPVFDGLSLSIPVGGLTAVVGPSGSGKSTLFKLIARHVDPGAGSVAVNGVDVRELTRSALSSLIAVVPQDVYLFDDSIERNIRLGAPAVDEARLRAAAGAARVDEIAARFPDGWDGRVGEGGRLLSGGERQRVSIARAIVKDAPILLLDEITSALDNHNQSAVDEVIDGLRTDRTLVVIAHRLETIAGADHVIFLEDGEVVEQGAPDQLLAAGARYADFHDQRSRALHWSIV</sequence>
<evidence type="ECO:0000256" key="11">
    <source>
        <dbReference type="ARBA" id="ARBA00023455"/>
    </source>
</evidence>
<dbReference type="AlphaFoldDB" id="A0A840ESU9"/>
<dbReference type="GO" id="GO:0005524">
    <property type="term" value="F:ATP binding"/>
    <property type="evidence" value="ECO:0007669"/>
    <property type="project" value="UniProtKB-KW"/>
</dbReference>
<feature type="domain" description="ABC transporter" evidence="13">
    <location>
        <begin position="328"/>
        <end position="563"/>
    </location>
</feature>
<evidence type="ECO:0000259" key="14">
    <source>
        <dbReference type="PROSITE" id="PS50929"/>
    </source>
</evidence>
<dbReference type="InterPro" id="IPR011527">
    <property type="entry name" value="ABC1_TM_dom"/>
</dbReference>
<keyword evidence="5 12" id="KW-0812">Transmembrane</keyword>
<keyword evidence="6" id="KW-0547">Nucleotide-binding</keyword>
<evidence type="ECO:0000256" key="6">
    <source>
        <dbReference type="ARBA" id="ARBA00022741"/>
    </source>
</evidence>
<feature type="transmembrane region" description="Helical" evidence="12">
    <location>
        <begin position="21"/>
        <end position="44"/>
    </location>
</feature>
<dbReference type="Pfam" id="PF00005">
    <property type="entry name" value="ABC_tran"/>
    <property type="match status" value="1"/>
</dbReference>
<dbReference type="SMART" id="SM00382">
    <property type="entry name" value="AAA"/>
    <property type="match status" value="1"/>
</dbReference>
<dbReference type="SUPFAM" id="SSF52540">
    <property type="entry name" value="P-loop containing nucleoside triphosphate hydrolases"/>
    <property type="match status" value="1"/>
</dbReference>
<dbReference type="SUPFAM" id="SSF90123">
    <property type="entry name" value="ABC transporter transmembrane region"/>
    <property type="match status" value="1"/>
</dbReference>
<name>A0A840ESU9_9ACTN</name>
<dbReference type="InterPro" id="IPR036640">
    <property type="entry name" value="ABC1_TM_sf"/>
</dbReference>
<dbReference type="PROSITE" id="PS00211">
    <property type="entry name" value="ABC_TRANSPORTER_1"/>
    <property type="match status" value="1"/>
</dbReference>
<accession>A0A840ESU9</accession>
<dbReference type="Gene3D" id="3.40.50.300">
    <property type="entry name" value="P-loop containing nucleotide triphosphate hydrolases"/>
    <property type="match status" value="1"/>
</dbReference>
<dbReference type="InterPro" id="IPR027417">
    <property type="entry name" value="P-loop_NTPase"/>
</dbReference>
<dbReference type="RefSeq" id="WP_183369769.1">
    <property type="nucleotide sequence ID" value="NZ_BAABHL010000049.1"/>
</dbReference>
<feature type="transmembrane region" description="Helical" evidence="12">
    <location>
        <begin position="236"/>
        <end position="259"/>
    </location>
</feature>
<evidence type="ECO:0000259" key="13">
    <source>
        <dbReference type="PROSITE" id="PS50893"/>
    </source>
</evidence>
<dbReference type="InterPro" id="IPR039421">
    <property type="entry name" value="Type_1_exporter"/>
</dbReference>
<evidence type="ECO:0000256" key="10">
    <source>
        <dbReference type="ARBA" id="ARBA00023136"/>
    </source>
</evidence>
<dbReference type="InterPro" id="IPR003593">
    <property type="entry name" value="AAA+_ATPase"/>
</dbReference>
<feature type="transmembrane region" description="Helical" evidence="12">
    <location>
        <begin position="126"/>
        <end position="149"/>
    </location>
</feature>
<evidence type="ECO:0000256" key="7">
    <source>
        <dbReference type="ARBA" id="ARBA00022840"/>
    </source>
</evidence>
<dbReference type="PROSITE" id="PS50929">
    <property type="entry name" value="ABC_TM1F"/>
    <property type="match status" value="1"/>
</dbReference>
<keyword evidence="3" id="KW-1003">Cell membrane</keyword>
<evidence type="ECO:0000256" key="3">
    <source>
        <dbReference type="ARBA" id="ARBA00022475"/>
    </source>
</evidence>
<evidence type="ECO:0000256" key="4">
    <source>
        <dbReference type="ARBA" id="ARBA00022519"/>
    </source>
</evidence>
<feature type="domain" description="ABC transmembrane type-1" evidence="14">
    <location>
        <begin position="20"/>
        <end position="273"/>
    </location>
</feature>
<reference evidence="15 16" key="1">
    <citation type="submission" date="2020-08" db="EMBL/GenBank/DDBJ databases">
        <title>Sequencing the genomes of 1000 actinobacteria strains.</title>
        <authorList>
            <person name="Klenk H.-P."/>
        </authorList>
    </citation>
    <scope>NUCLEOTIDE SEQUENCE [LARGE SCALE GENOMIC DNA]</scope>
    <source>
        <strain evidence="15 16">DSM 45298</strain>
    </source>
</reference>
<dbReference type="Proteomes" id="UP000551501">
    <property type="component" value="Unassembled WGS sequence"/>
</dbReference>
<dbReference type="PANTHER" id="PTHR24221:SF654">
    <property type="entry name" value="ATP-BINDING CASSETTE SUB-FAMILY B MEMBER 6"/>
    <property type="match status" value="1"/>
</dbReference>
<keyword evidence="10 12" id="KW-0472">Membrane</keyword>
<comment type="subcellular location">
    <subcellularLocation>
        <location evidence="1">Cell inner membrane</location>
        <topology evidence="1">Multi-pass membrane protein</topology>
    </subcellularLocation>
</comment>
<evidence type="ECO:0000256" key="1">
    <source>
        <dbReference type="ARBA" id="ARBA00004429"/>
    </source>
</evidence>
<dbReference type="PROSITE" id="PS50893">
    <property type="entry name" value="ABC_TRANSPORTER_2"/>
    <property type="match status" value="1"/>
</dbReference>
<comment type="similarity">
    <text evidence="11">Belongs to the ABC transporter superfamily. Siderophore-Fe(3+) uptake transporter (SIUT) (TC 3.A.1.21) family.</text>
</comment>
<feature type="transmembrane region" description="Helical" evidence="12">
    <location>
        <begin position="155"/>
        <end position="173"/>
    </location>
</feature>
<evidence type="ECO:0000256" key="9">
    <source>
        <dbReference type="ARBA" id="ARBA00022989"/>
    </source>
</evidence>
<protein>
    <submittedName>
        <fullName evidence="15">ATP-binding cassette subfamily B protein</fullName>
    </submittedName>
</protein>
<keyword evidence="7 15" id="KW-0067">ATP-binding</keyword>
<keyword evidence="16" id="KW-1185">Reference proteome</keyword>
<keyword evidence="2" id="KW-0813">Transport</keyword>
<keyword evidence="9 12" id="KW-1133">Transmembrane helix</keyword>
<keyword evidence="4" id="KW-0997">Cell inner membrane</keyword>
<evidence type="ECO:0000313" key="16">
    <source>
        <dbReference type="Proteomes" id="UP000551501"/>
    </source>
</evidence>
<comment type="caution">
    <text evidence="15">The sequence shown here is derived from an EMBL/GenBank/DDBJ whole genome shotgun (WGS) entry which is preliminary data.</text>
</comment>
<evidence type="ECO:0000256" key="2">
    <source>
        <dbReference type="ARBA" id="ARBA00022448"/>
    </source>
</evidence>
<dbReference type="GO" id="GO:0016887">
    <property type="term" value="F:ATP hydrolysis activity"/>
    <property type="evidence" value="ECO:0007669"/>
    <property type="project" value="InterPro"/>
</dbReference>
<dbReference type="PANTHER" id="PTHR24221">
    <property type="entry name" value="ATP-BINDING CASSETTE SUB-FAMILY B"/>
    <property type="match status" value="1"/>
</dbReference>
<dbReference type="InterPro" id="IPR003439">
    <property type="entry name" value="ABC_transporter-like_ATP-bd"/>
</dbReference>
<evidence type="ECO:0000256" key="8">
    <source>
        <dbReference type="ARBA" id="ARBA00022967"/>
    </source>
</evidence>